<protein>
    <submittedName>
        <fullName evidence="2">Uncharacterized protein LOC111103180</fullName>
    </submittedName>
</protein>
<name>A0A8B8AK85_CRAVI</name>
<keyword evidence="1" id="KW-1185">Reference proteome</keyword>
<evidence type="ECO:0000313" key="1">
    <source>
        <dbReference type="Proteomes" id="UP000694844"/>
    </source>
</evidence>
<dbReference type="AlphaFoldDB" id="A0A8B8AK85"/>
<dbReference type="InterPro" id="IPR035914">
    <property type="entry name" value="Sperma_CUB_dom_sf"/>
</dbReference>
<dbReference type="GeneID" id="111103180"/>
<proteinExistence type="predicted"/>
<accession>A0A8B8AK85</accession>
<evidence type="ECO:0000313" key="2">
    <source>
        <dbReference type="RefSeq" id="XP_022291957.1"/>
    </source>
</evidence>
<dbReference type="Proteomes" id="UP000694844">
    <property type="component" value="Chromosome 7"/>
</dbReference>
<organism evidence="1 2">
    <name type="scientific">Crassostrea virginica</name>
    <name type="common">Eastern oyster</name>
    <dbReference type="NCBI Taxonomy" id="6565"/>
    <lineage>
        <taxon>Eukaryota</taxon>
        <taxon>Metazoa</taxon>
        <taxon>Spiralia</taxon>
        <taxon>Lophotrochozoa</taxon>
        <taxon>Mollusca</taxon>
        <taxon>Bivalvia</taxon>
        <taxon>Autobranchia</taxon>
        <taxon>Pteriomorphia</taxon>
        <taxon>Ostreida</taxon>
        <taxon>Ostreoidea</taxon>
        <taxon>Ostreidae</taxon>
        <taxon>Crassostrea</taxon>
    </lineage>
</organism>
<dbReference type="SUPFAM" id="SSF49854">
    <property type="entry name" value="Spermadhesin, CUB domain"/>
    <property type="match status" value="1"/>
</dbReference>
<reference evidence="2" key="1">
    <citation type="submission" date="2025-08" db="UniProtKB">
        <authorList>
            <consortium name="RefSeq"/>
        </authorList>
    </citation>
    <scope>IDENTIFICATION</scope>
    <source>
        <tissue evidence="2">Whole sample</tissue>
    </source>
</reference>
<sequence>MIRLYQWVFVLTLFLQVSSMMFVQSALFLSLVNVLSVIAKVPTDLDCPEDGSEITIDEIGMTSQFFRFPSFGENAFPLNFECNWKLRAQSGLRVLLQVRHISMGADDVIRIYDHGKSNQHHQIV</sequence>
<dbReference type="KEGG" id="cvn:111103180"/>
<dbReference type="RefSeq" id="XP_022291957.1">
    <property type="nucleotide sequence ID" value="XM_022436249.1"/>
</dbReference>
<gene>
    <name evidence="2" type="primary">LOC111103180</name>
</gene>